<dbReference type="InterPro" id="IPR052895">
    <property type="entry name" value="HetReg/Transcr_Mod"/>
</dbReference>
<proteinExistence type="predicted"/>
<dbReference type="EMBL" id="LKCW01000041">
    <property type="protein sequence ID" value="KPM42893.1"/>
    <property type="molecule type" value="Genomic_DNA"/>
</dbReference>
<dbReference type="Pfam" id="PF06985">
    <property type="entry name" value="HET"/>
    <property type="match status" value="1"/>
</dbReference>
<evidence type="ECO:0000313" key="2">
    <source>
        <dbReference type="EMBL" id="KPM42893.1"/>
    </source>
</evidence>
<gene>
    <name evidence="2" type="ORF">AK830_g3709</name>
</gene>
<dbReference type="PANTHER" id="PTHR24148">
    <property type="entry name" value="ANKYRIN REPEAT DOMAIN-CONTAINING PROTEIN 39 HOMOLOG-RELATED"/>
    <property type="match status" value="1"/>
</dbReference>
<keyword evidence="3" id="KW-1185">Reference proteome</keyword>
<dbReference type="STRING" id="78410.A0A0P7BPS5"/>
<dbReference type="Proteomes" id="UP000050424">
    <property type="component" value="Unassembled WGS sequence"/>
</dbReference>
<organism evidence="2 3">
    <name type="scientific">Neonectria ditissima</name>
    <dbReference type="NCBI Taxonomy" id="78410"/>
    <lineage>
        <taxon>Eukaryota</taxon>
        <taxon>Fungi</taxon>
        <taxon>Dikarya</taxon>
        <taxon>Ascomycota</taxon>
        <taxon>Pezizomycotina</taxon>
        <taxon>Sordariomycetes</taxon>
        <taxon>Hypocreomycetidae</taxon>
        <taxon>Hypocreales</taxon>
        <taxon>Nectriaceae</taxon>
        <taxon>Neonectria</taxon>
    </lineage>
</organism>
<dbReference type="InterPro" id="IPR010730">
    <property type="entry name" value="HET"/>
</dbReference>
<accession>A0A0P7BPS5</accession>
<reference evidence="2 3" key="1">
    <citation type="submission" date="2015-09" db="EMBL/GenBank/DDBJ databases">
        <title>Draft genome of a European isolate of the apple canker pathogen Neonectria ditissima.</title>
        <authorList>
            <person name="Gomez-Cortecero A."/>
            <person name="Harrison R.J."/>
            <person name="Armitage A.D."/>
        </authorList>
    </citation>
    <scope>NUCLEOTIDE SEQUENCE [LARGE SCALE GENOMIC DNA]</scope>
    <source>
        <strain evidence="2 3">R09/05</strain>
    </source>
</reference>
<evidence type="ECO:0000259" key="1">
    <source>
        <dbReference type="Pfam" id="PF06985"/>
    </source>
</evidence>
<protein>
    <recommendedName>
        <fullName evidence="1">Heterokaryon incompatibility domain-containing protein</fullName>
    </recommendedName>
</protein>
<evidence type="ECO:0000313" key="3">
    <source>
        <dbReference type="Proteomes" id="UP000050424"/>
    </source>
</evidence>
<comment type="caution">
    <text evidence="2">The sequence shown here is derived from an EMBL/GenBank/DDBJ whole genome shotgun (WGS) entry which is preliminary data.</text>
</comment>
<dbReference type="PANTHER" id="PTHR24148:SF64">
    <property type="entry name" value="HETEROKARYON INCOMPATIBILITY DOMAIN-CONTAINING PROTEIN"/>
    <property type="match status" value="1"/>
</dbReference>
<sequence>MIDSRAGPDAEAIDAPLLYQYKPLQGPKAIRILRLSGGESSIIFAELVETTLGSHVPYEAVSYTWGSPKLSHTLSVQGGKTLEITVSLYNALRAIRHPKIESGARYVWADGVCINQCDNDEKSKQVNLMAEIYQLARRVITYIGENTHDIDQGIGLANKLVLAGEERQSDNIVTIPAAYAKHNVPNPSDFSWESLRDFLGRSWYTRMWIVQESLLNPNMIMMCGKVEICWDLFTTLVAMMRQGEFMQYGAIQASSDKQTGAIQAMADMRVEYQRSPSPLFLLLLSSRQLDCTDPKDRVFALASLCQDSKITVDYDKTVAEIYTETARFLLSLHGIRLLSYAGLRKT</sequence>
<dbReference type="AlphaFoldDB" id="A0A0P7BPS5"/>
<dbReference type="OrthoDB" id="194358at2759"/>
<feature type="domain" description="Heterokaryon incompatibility" evidence="1">
    <location>
        <begin position="58"/>
        <end position="212"/>
    </location>
</feature>
<name>A0A0P7BPS5_9HYPO</name>